<gene>
    <name evidence="6" type="primary">gloC_28</name>
    <name evidence="6" type="ORF">SDC9_150048</name>
</gene>
<dbReference type="EMBL" id="VSSQ01048783">
    <property type="protein sequence ID" value="MPN02830.1"/>
    <property type="molecule type" value="Genomic_DNA"/>
</dbReference>
<dbReference type="InterPro" id="IPR001279">
    <property type="entry name" value="Metallo-B-lactamas"/>
</dbReference>
<dbReference type="EC" id="3.1.2.6" evidence="6"/>
<keyword evidence="2" id="KW-0479">Metal-binding</keyword>
<reference evidence="6" key="1">
    <citation type="submission" date="2019-08" db="EMBL/GenBank/DDBJ databases">
        <authorList>
            <person name="Kucharzyk K."/>
            <person name="Murdoch R.W."/>
            <person name="Higgins S."/>
            <person name="Loffler F."/>
        </authorList>
    </citation>
    <scope>NUCLEOTIDE SEQUENCE</scope>
</reference>
<accession>A0A645EN94</accession>
<dbReference type="InterPro" id="IPR051453">
    <property type="entry name" value="MBL_Glyoxalase_II"/>
</dbReference>
<dbReference type="PANTHER" id="PTHR46233:SF3">
    <property type="entry name" value="HYDROXYACYLGLUTATHIONE HYDROLASE GLOC"/>
    <property type="match status" value="1"/>
</dbReference>
<protein>
    <submittedName>
        <fullName evidence="6">Hydroxyacylglutathione hydrolase GloC</fullName>
        <ecNumber evidence="6">3.1.2.6</ecNumber>
    </submittedName>
</protein>
<evidence type="ECO:0000256" key="4">
    <source>
        <dbReference type="ARBA" id="ARBA00022833"/>
    </source>
</evidence>
<name>A0A645EN94_9ZZZZ</name>
<evidence type="ECO:0000256" key="3">
    <source>
        <dbReference type="ARBA" id="ARBA00022801"/>
    </source>
</evidence>
<dbReference type="SMART" id="SM00849">
    <property type="entry name" value="Lactamase_B"/>
    <property type="match status" value="1"/>
</dbReference>
<dbReference type="GO" id="GO:0004416">
    <property type="term" value="F:hydroxyacylglutathione hydrolase activity"/>
    <property type="evidence" value="ECO:0007669"/>
    <property type="project" value="UniProtKB-EC"/>
</dbReference>
<dbReference type="GO" id="GO:0046872">
    <property type="term" value="F:metal ion binding"/>
    <property type="evidence" value="ECO:0007669"/>
    <property type="project" value="UniProtKB-KW"/>
</dbReference>
<organism evidence="6">
    <name type="scientific">bioreactor metagenome</name>
    <dbReference type="NCBI Taxonomy" id="1076179"/>
    <lineage>
        <taxon>unclassified sequences</taxon>
        <taxon>metagenomes</taxon>
        <taxon>ecological metagenomes</taxon>
    </lineage>
</organism>
<evidence type="ECO:0000256" key="1">
    <source>
        <dbReference type="ARBA" id="ARBA00001947"/>
    </source>
</evidence>
<dbReference type="InterPro" id="IPR036866">
    <property type="entry name" value="RibonucZ/Hydroxyglut_hydro"/>
</dbReference>
<evidence type="ECO:0000313" key="6">
    <source>
        <dbReference type="EMBL" id="MPN02830.1"/>
    </source>
</evidence>
<evidence type="ECO:0000256" key="2">
    <source>
        <dbReference type="ARBA" id="ARBA00022723"/>
    </source>
</evidence>
<dbReference type="SUPFAM" id="SSF56281">
    <property type="entry name" value="Metallo-hydrolase/oxidoreductase"/>
    <property type="match status" value="1"/>
</dbReference>
<dbReference type="Pfam" id="PF00753">
    <property type="entry name" value="Lactamase_B"/>
    <property type="match status" value="1"/>
</dbReference>
<proteinExistence type="predicted"/>
<comment type="caution">
    <text evidence="6">The sequence shown here is derived from an EMBL/GenBank/DDBJ whole genome shotgun (WGS) entry which is preliminary data.</text>
</comment>
<feature type="domain" description="Metallo-beta-lactamase" evidence="5">
    <location>
        <begin position="12"/>
        <end position="202"/>
    </location>
</feature>
<evidence type="ECO:0000259" key="5">
    <source>
        <dbReference type="SMART" id="SM00849"/>
    </source>
</evidence>
<dbReference type="PANTHER" id="PTHR46233">
    <property type="entry name" value="HYDROXYACYLGLUTATHIONE HYDROLASE GLOC"/>
    <property type="match status" value="1"/>
</dbReference>
<keyword evidence="4" id="KW-0862">Zinc</keyword>
<dbReference type="AlphaFoldDB" id="A0A645EN94"/>
<comment type="cofactor">
    <cofactor evidence="1">
        <name>Zn(2+)</name>
        <dbReference type="ChEBI" id="CHEBI:29105"/>
    </cofactor>
</comment>
<keyword evidence="3 6" id="KW-0378">Hydrolase</keyword>
<dbReference type="Gene3D" id="3.60.15.10">
    <property type="entry name" value="Ribonuclease Z/Hydroxyacylglutathione hydrolase-like"/>
    <property type="match status" value="1"/>
</dbReference>
<sequence length="220" mass="24447">MKLFKHVVRSMDQNVYFYYDENTMEGVVIDPGNDAKKIMSLVEGNGINVKAILLTHGHGDHIGAIPEIKEKYNWPVAAHSWEVPVLTDERANLSGMITGTIEFAPDIVFEDNDIFEVGGCKLKVIHTPGHTIGGVCYYDDENRVLFAGDTLFYASVGRTDFPNPPVKDGIGYPSSENFDRLMSSIKDKLYALPDETVVYTGHGGETHIGFEKKFNPFVKG</sequence>
<dbReference type="CDD" id="cd06262">
    <property type="entry name" value="metallo-hydrolase-like_MBL-fold"/>
    <property type="match status" value="1"/>
</dbReference>